<dbReference type="RefSeq" id="WP_370563701.1">
    <property type="nucleotide sequence ID" value="NZ_JBFWIB010000004.1"/>
</dbReference>
<dbReference type="PANTHER" id="PTHR39217">
    <property type="match status" value="1"/>
</dbReference>
<dbReference type="Proteomes" id="UP001566331">
    <property type="component" value="Unassembled WGS sequence"/>
</dbReference>
<evidence type="ECO:0000313" key="2">
    <source>
        <dbReference type="Proteomes" id="UP001566331"/>
    </source>
</evidence>
<protein>
    <submittedName>
        <fullName evidence="1">RimK family alpha-L-glutamate ligase</fullName>
    </submittedName>
</protein>
<keyword evidence="2" id="KW-1185">Reference proteome</keyword>
<gene>
    <name evidence="1" type="ORF">AB6713_16335</name>
</gene>
<evidence type="ECO:0000313" key="1">
    <source>
        <dbReference type="EMBL" id="MEZ0476169.1"/>
    </source>
</evidence>
<name>A0ABV4HTT2_9GAMM</name>
<accession>A0ABV4HTT2</accession>
<dbReference type="GO" id="GO:0016874">
    <property type="term" value="F:ligase activity"/>
    <property type="evidence" value="ECO:0007669"/>
    <property type="project" value="UniProtKB-KW"/>
</dbReference>
<dbReference type="InterPro" id="IPR053191">
    <property type="entry name" value="DcsG_Biosynth_Enzyme"/>
</dbReference>
<keyword evidence="1" id="KW-0436">Ligase</keyword>
<sequence length="305" mass="32785">MPRIALATAIAVTGHDEDMPLLLAACARAGFEAQALAWDDASVGWGRFDLVLLRSTWDYALRRPDFLAWCADVERTTTLLNPLPVVRWNSDKRYLADLAADGLAVIPSTFVEPDAEPLPALQAFLSTVRHDHGFVVKPAVGAGARDAQRHAGHQEVAAASHIARLLDAGRSVLLQPYLATVDELGETALVYIDGAFSHAIRKGPLLTEGGTGEALPAVESIGPRQAAADERSLADAVLTTVRRRFGLDRPLPYARIDLIRDDGHPHLLELELTEPSLFLSRSPGAADRLVAALAARLPADTLIGQ</sequence>
<organism evidence="1 2">
    <name type="scientific">Luteimonas salinilitoris</name>
    <dbReference type="NCBI Taxonomy" id="3237697"/>
    <lineage>
        <taxon>Bacteria</taxon>
        <taxon>Pseudomonadati</taxon>
        <taxon>Pseudomonadota</taxon>
        <taxon>Gammaproteobacteria</taxon>
        <taxon>Lysobacterales</taxon>
        <taxon>Lysobacteraceae</taxon>
        <taxon>Luteimonas</taxon>
    </lineage>
</organism>
<comment type="caution">
    <text evidence="1">The sequence shown here is derived from an EMBL/GenBank/DDBJ whole genome shotgun (WGS) entry which is preliminary data.</text>
</comment>
<dbReference type="PANTHER" id="PTHR39217:SF1">
    <property type="entry name" value="GLUTATHIONE SYNTHETASE"/>
    <property type="match status" value="1"/>
</dbReference>
<dbReference type="EMBL" id="JBFWIC010000028">
    <property type="protein sequence ID" value="MEZ0476169.1"/>
    <property type="molecule type" value="Genomic_DNA"/>
</dbReference>
<reference evidence="1 2" key="1">
    <citation type="submission" date="2024-07" db="EMBL/GenBank/DDBJ databases">
        <title>Luteimonas salilacus sp. nov., isolated from the shore soil of Salt Lake in Tibet of China.</title>
        <authorList>
            <person name="Zhang X."/>
            <person name="Li A."/>
        </authorList>
    </citation>
    <scope>NUCLEOTIDE SEQUENCE [LARGE SCALE GENOMIC DNA]</scope>
    <source>
        <strain evidence="1 2">B3-2-R+30</strain>
    </source>
</reference>
<proteinExistence type="predicted"/>
<dbReference type="SUPFAM" id="SSF56059">
    <property type="entry name" value="Glutathione synthetase ATP-binding domain-like"/>
    <property type="match status" value="1"/>
</dbReference>